<evidence type="ECO:0000313" key="2">
    <source>
        <dbReference type="EMBL" id="MPM03297.1"/>
    </source>
</evidence>
<feature type="domain" description="Secretion system C-terminal sorting" evidence="1">
    <location>
        <begin position="844"/>
        <end position="911"/>
    </location>
</feature>
<proteinExistence type="predicted"/>
<protein>
    <recommendedName>
        <fullName evidence="1">Secretion system C-terminal sorting domain-containing protein</fullName>
    </recommendedName>
</protein>
<reference evidence="2" key="1">
    <citation type="submission" date="2019-08" db="EMBL/GenBank/DDBJ databases">
        <authorList>
            <person name="Kucharzyk K."/>
            <person name="Murdoch R.W."/>
            <person name="Higgins S."/>
            <person name="Loffler F."/>
        </authorList>
    </citation>
    <scope>NUCLEOTIDE SEQUENCE</scope>
</reference>
<dbReference type="NCBIfam" id="TIGR04183">
    <property type="entry name" value="Por_Secre_tail"/>
    <property type="match status" value="1"/>
</dbReference>
<dbReference type="Pfam" id="PF18962">
    <property type="entry name" value="Por_Secre_tail"/>
    <property type="match status" value="1"/>
</dbReference>
<dbReference type="AlphaFoldDB" id="A0A644WIA6"/>
<sequence length="922" mass="97982">MHSIVIIKRISYLPGIILLLWLILSGLHVSAQIAAAEYFWDTDPGNGLATPIYASDGNLDEAIETLLSSGVNQPAVGVHTFNIRVKDSGNFWGPVFTSVINIENTITSTDKKVIQAEYFWDTDPGNGNGTTILALDGNLNEAIETIFSSGVNQPAAGMHTFNVRVKDFGNFWGPVFTSVINVESAVTAIDKKVIQAEYFWDTDPGNGNGTTILALDGNFDEAIETIFSSGVNQPAVGIHTFNVRVKDFTNFWGPVFTSIINIENTITSTDKKVIQAEYFWDTDPGNGNGTTILALDGNLNEAIETIFSSGVNQPAAGMHTFNVRVKDFGNFWGPVFTSVIQIENAIIASENKVIQAEYFWDADPGNGNGTTILALDGNLDEAIETLLGNSVSTSGLNLGAHTFNIRVKDYNSYWGPVFSNVVEITDCIAPAVNLGVDRSICDGQSVTLDASNHFAAYAWSTGETTQTINLTAPGTYSVSAIDTLGCVRKDTIVIFSQQHVALGNDTTICPATSLILNAGIFASYAWSTSQSSASISISPAAANNYSVTVTDASGCQSADTVYVNLFPWPVVNLGNDTSLCVGETLMLDAGTFASYIWTGGSSSQYLTVSATGTYGVTVTDGNSCHNSDNIAVTVHSLPAPDLGPDQVICDGNPQILDAGVFSTYLWSDMSTGQTLPVSSPGNYSVTVTDGNGCHGSDAILVTASSTVNTSLAYSICQGNSYNFNGSILTTAGIYHDTLVSAAGCDSIVALTLTVNPLPVVDLGPDTTICITESIVLNAGIHDSYNWSTGATSQYLLIDSTGYGTGAHLFSVIVSDDFCQASDAIIITFDACAGLNNNESGSVSLYPNPGNGFVYVNLENIPAGNIAFMLYNPDGQLLQTWERDTEPGIPEEIDFSDLPSGVYFLKISGPEINGFYKLISNRL</sequence>
<comment type="caution">
    <text evidence="2">The sequence shown here is derived from an EMBL/GenBank/DDBJ whole genome shotgun (WGS) entry which is preliminary data.</text>
</comment>
<gene>
    <name evidence="2" type="ORF">SDC9_49562</name>
</gene>
<evidence type="ECO:0000259" key="1">
    <source>
        <dbReference type="Pfam" id="PF18962"/>
    </source>
</evidence>
<dbReference type="EMBL" id="VSSQ01000941">
    <property type="protein sequence ID" value="MPM03297.1"/>
    <property type="molecule type" value="Genomic_DNA"/>
</dbReference>
<accession>A0A644WIA6</accession>
<dbReference type="Gene3D" id="2.60.120.380">
    <property type="match status" value="1"/>
</dbReference>
<dbReference type="InterPro" id="IPR026444">
    <property type="entry name" value="Secre_tail"/>
</dbReference>
<organism evidence="2">
    <name type="scientific">bioreactor metagenome</name>
    <dbReference type="NCBI Taxonomy" id="1076179"/>
    <lineage>
        <taxon>unclassified sequences</taxon>
        <taxon>metagenomes</taxon>
        <taxon>ecological metagenomes</taxon>
    </lineage>
</organism>
<name>A0A644WIA6_9ZZZZ</name>